<dbReference type="PRINTS" id="PR00146">
    <property type="entry name" value="DHPICSNTHASE"/>
</dbReference>
<dbReference type="Proteomes" id="UP001597387">
    <property type="component" value="Unassembled WGS sequence"/>
</dbReference>
<dbReference type="InterPro" id="IPR020625">
    <property type="entry name" value="Schiff_base-form_aldolases_AS"/>
</dbReference>
<evidence type="ECO:0000256" key="1">
    <source>
        <dbReference type="ARBA" id="ARBA00003294"/>
    </source>
</evidence>
<dbReference type="PANTHER" id="PTHR12128">
    <property type="entry name" value="DIHYDRODIPICOLINATE SYNTHASE"/>
    <property type="match status" value="1"/>
</dbReference>
<evidence type="ECO:0000256" key="6">
    <source>
        <dbReference type="ARBA" id="ARBA00022605"/>
    </source>
</evidence>
<comment type="function">
    <text evidence="1 12">Catalyzes the condensation of (S)-aspartate-beta-semialdehyde [(S)-ASA] and pyruvate to 4-hydroxy-tetrahydrodipicolinate (HTPA).</text>
</comment>
<accession>A0ABW4ZGD8</accession>
<evidence type="ECO:0000256" key="7">
    <source>
        <dbReference type="ARBA" id="ARBA00022915"/>
    </source>
</evidence>
<feature type="site" description="Part of a proton relay during catalysis" evidence="12">
    <location>
        <position position="46"/>
    </location>
</feature>
<comment type="similarity">
    <text evidence="3 12 13">Belongs to the DapA family.</text>
</comment>
<evidence type="ECO:0000256" key="3">
    <source>
        <dbReference type="ARBA" id="ARBA00007592"/>
    </source>
</evidence>
<dbReference type="SMART" id="SM01130">
    <property type="entry name" value="DHDPS"/>
    <property type="match status" value="1"/>
</dbReference>
<evidence type="ECO:0000256" key="2">
    <source>
        <dbReference type="ARBA" id="ARBA00005120"/>
    </source>
</evidence>
<keyword evidence="7 12" id="KW-0220">Diaminopimelate biosynthesis</keyword>
<keyword evidence="5 12" id="KW-0963">Cytoplasm</keyword>
<comment type="catalytic activity">
    <reaction evidence="11 12">
        <text>L-aspartate 4-semialdehyde + pyruvate = (2S,4S)-4-hydroxy-2,3,4,5-tetrahydrodipicolinate + H2O + H(+)</text>
        <dbReference type="Rhea" id="RHEA:34171"/>
        <dbReference type="ChEBI" id="CHEBI:15361"/>
        <dbReference type="ChEBI" id="CHEBI:15377"/>
        <dbReference type="ChEBI" id="CHEBI:15378"/>
        <dbReference type="ChEBI" id="CHEBI:67139"/>
        <dbReference type="ChEBI" id="CHEBI:537519"/>
        <dbReference type="EC" id="4.3.3.7"/>
    </reaction>
</comment>
<comment type="subunit">
    <text evidence="12">Homotetramer; dimer of dimers.</text>
</comment>
<dbReference type="InterPro" id="IPR013785">
    <property type="entry name" value="Aldolase_TIM"/>
</dbReference>
<evidence type="ECO:0000256" key="4">
    <source>
        <dbReference type="ARBA" id="ARBA00012086"/>
    </source>
</evidence>
<evidence type="ECO:0000313" key="14">
    <source>
        <dbReference type="EMBL" id="MFD2160985.1"/>
    </source>
</evidence>
<feature type="active site" description="Schiff-base intermediate with substrate" evidence="12">
    <location>
        <position position="164"/>
    </location>
</feature>
<dbReference type="EMBL" id="JBHUHZ010000001">
    <property type="protein sequence ID" value="MFD2160985.1"/>
    <property type="molecule type" value="Genomic_DNA"/>
</dbReference>
<sequence>MNKFHGTGVAMVTPFNTDGSVDYEGLRKLINFQLDGGVEYLVSLGTTGESSTLSKEEKKSVWKFTKDTVAGRVPLVAGIGGNCTADVMDAIKDFDISGYDAILSVSPYYNRPTQEGIYQHYKAISEASPLPIILYNVPTRTGGNMAAETTLRLAHDFKNIIAVKEAAGDFDQFNKILKDKPEDFLFISGDDGVSLPLIAMGAVGIISVVGNAIPGLFSQMIRLCLEGKFTEAQPLHYKMLGFTNSLFMEGNPGGVKEALKHAGICNNTLRLPLVNVSEATSAKIKREFDQLR</sequence>
<evidence type="ECO:0000256" key="5">
    <source>
        <dbReference type="ARBA" id="ARBA00022490"/>
    </source>
</evidence>
<keyword evidence="15" id="KW-1185">Reference proteome</keyword>
<keyword evidence="8 12" id="KW-0457">Lysine biosynthesis</keyword>
<evidence type="ECO:0000313" key="15">
    <source>
        <dbReference type="Proteomes" id="UP001597387"/>
    </source>
</evidence>
<dbReference type="SUPFAM" id="SSF51569">
    <property type="entry name" value="Aldolase"/>
    <property type="match status" value="1"/>
</dbReference>
<dbReference type="InterPro" id="IPR002220">
    <property type="entry name" value="DapA-like"/>
</dbReference>
<proteinExistence type="inferred from homology"/>
<dbReference type="Gene3D" id="3.20.20.70">
    <property type="entry name" value="Aldolase class I"/>
    <property type="match status" value="1"/>
</dbReference>
<feature type="binding site" evidence="12">
    <location>
        <position position="47"/>
    </location>
    <ligand>
        <name>pyruvate</name>
        <dbReference type="ChEBI" id="CHEBI:15361"/>
    </ligand>
</feature>
<evidence type="ECO:0000256" key="13">
    <source>
        <dbReference type="PIRNR" id="PIRNR001365"/>
    </source>
</evidence>
<feature type="site" description="Part of a proton relay during catalysis" evidence="12">
    <location>
        <position position="109"/>
    </location>
</feature>
<feature type="active site" description="Proton donor/acceptor" evidence="12">
    <location>
        <position position="135"/>
    </location>
</feature>
<evidence type="ECO:0000256" key="11">
    <source>
        <dbReference type="ARBA" id="ARBA00047836"/>
    </source>
</evidence>
<keyword evidence="9 12" id="KW-0456">Lyase</keyword>
<comment type="caution">
    <text evidence="14">The sequence shown here is derived from an EMBL/GenBank/DDBJ whole genome shotgun (WGS) entry which is preliminary data.</text>
</comment>
<dbReference type="HAMAP" id="MF_00418">
    <property type="entry name" value="DapA"/>
    <property type="match status" value="1"/>
</dbReference>
<dbReference type="PROSITE" id="PS00666">
    <property type="entry name" value="DHDPS_2"/>
    <property type="match status" value="1"/>
</dbReference>
<dbReference type="PANTHER" id="PTHR12128:SF66">
    <property type="entry name" value="4-HYDROXY-2-OXOGLUTARATE ALDOLASE, MITOCHONDRIAL"/>
    <property type="match status" value="1"/>
</dbReference>
<dbReference type="PIRSF" id="PIRSF001365">
    <property type="entry name" value="DHDPS"/>
    <property type="match status" value="1"/>
</dbReference>
<dbReference type="CDD" id="cd00950">
    <property type="entry name" value="DHDPS"/>
    <property type="match status" value="1"/>
</dbReference>
<dbReference type="NCBIfam" id="TIGR00674">
    <property type="entry name" value="dapA"/>
    <property type="match status" value="1"/>
</dbReference>
<feature type="binding site" evidence="12">
    <location>
        <position position="206"/>
    </location>
    <ligand>
        <name>pyruvate</name>
        <dbReference type="ChEBI" id="CHEBI:15361"/>
    </ligand>
</feature>
<name>A0ABW4ZGD8_9SPHI</name>
<evidence type="ECO:0000256" key="12">
    <source>
        <dbReference type="HAMAP-Rule" id="MF_00418"/>
    </source>
</evidence>
<organism evidence="14 15">
    <name type="scientific">Paradesertivirga mongoliensis</name>
    <dbReference type="NCBI Taxonomy" id="2100740"/>
    <lineage>
        <taxon>Bacteria</taxon>
        <taxon>Pseudomonadati</taxon>
        <taxon>Bacteroidota</taxon>
        <taxon>Sphingobacteriia</taxon>
        <taxon>Sphingobacteriales</taxon>
        <taxon>Sphingobacteriaceae</taxon>
        <taxon>Paradesertivirga</taxon>
    </lineage>
</organism>
<comment type="pathway">
    <text evidence="2 12">Amino-acid biosynthesis; L-lysine biosynthesis via DAP pathway; (S)-tetrahydrodipicolinate from L-aspartate: step 3/4.</text>
</comment>
<evidence type="ECO:0000256" key="8">
    <source>
        <dbReference type="ARBA" id="ARBA00023154"/>
    </source>
</evidence>
<dbReference type="Pfam" id="PF00701">
    <property type="entry name" value="DHDPS"/>
    <property type="match status" value="1"/>
</dbReference>
<protein>
    <recommendedName>
        <fullName evidence="4 12">4-hydroxy-tetrahydrodipicolinate synthase</fullName>
        <shortName evidence="12">HTPA synthase</shortName>
        <ecNumber evidence="4 12">4.3.3.7</ecNumber>
    </recommendedName>
</protein>
<evidence type="ECO:0000256" key="10">
    <source>
        <dbReference type="ARBA" id="ARBA00023270"/>
    </source>
</evidence>
<dbReference type="RefSeq" id="WP_255905290.1">
    <property type="nucleotide sequence ID" value="NZ_JAFMZO010000005.1"/>
</dbReference>
<dbReference type="GO" id="GO:0008840">
    <property type="term" value="F:4-hydroxy-tetrahydrodipicolinate synthase activity"/>
    <property type="evidence" value="ECO:0007669"/>
    <property type="project" value="UniProtKB-EC"/>
</dbReference>
<dbReference type="InterPro" id="IPR005263">
    <property type="entry name" value="DapA"/>
</dbReference>
<evidence type="ECO:0000256" key="9">
    <source>
        <dbReference type="ARBA" id="ARBA00023239"/>
    </source>
</evidence>
<gene>
    <name evidence="12 14" type="primary">dapA</name>
    <name evidence="14" type="ORF">ACFSJU_01175</name>
</gene>
<keyword evidence="10 12" id="KW-0704">Schiff base</keyword>
<keyword evidence="6 12" id="KW-0028">Amino-acid biosynthesis</keyword>
<comment type="subcellular location">
    <subcellularLocation>
        <location evidence="12">Cytoplasm</location>
    </subcellularLocation>
</comment>
<reference evidence="15" key="1">
    <citation type="journal article" date="2019" name="Int. J. Syst. Evol. Microbiol.">
        <title>The Global Catalogue of Microorganisms (GCM) 10K type strain sequencing project: providing services to taxonomists for standard genome sequencing and annotation.</title>
        <authorList>
            <consortium name="The Broad Institute Genomics Platform"/>
            <consortium name="The Broad Institute Genome Sequencing Center for Infectious Disease"/>
            <person name="Wu L."/>
            <person name="Ma J."/>
        </authorList>
    </citation>
    <scope>NUCLEOTIDE SEQUENCE [LARGE SCALE GENOMIC DNA]</scope>
    <source>
        <strain evidence="15">KCTC 42217</strain>
    </source>
</reference>
<dbReference type="EC" id="4.3.3.7" evidence="4 12"/>
<comment type="caution">
    <text evidence="12">Was originally thought to be a dihydrodipicolinate synthase (DHDPS), catalyzing the condensation of (S)-aspartate-beta-semialdehyde [(S)-ASA] and pyruvate to dihydrodipicolinate (DHDP). However, it was shown in E.coli that the product of the enzymatic reaction is not dihydrodipicolinate but in fact (4S)-4-hydroxy-2,3,4,5-tetrahydro-(2S)-dipicolinic acid (HTPA), and that the consecutive dehydration reaction leading to DHDP is not spontaneous but catalyzed by DapB.</text>
</comment>